<reference evidence="1 2" key="1">
    <citation type="journal article" date="2018" name="Sci. Rep.">
        <title>Characterisation of pathogen-specific regions and novel effector candidates in Fusarium oxysporum f. sp. cepae.</title>
        <authorList>
            <person name="Armitage A.D."/>
            <person name="Taylor A."/>
            <person name="Sobczyk M.K."/>
            <person name="Baxter L."/>
            <person name="Greenfield B.P."/>
            <person name="Bates H.J."/>
            <person name="Wilson F."/>
            <person name="Jackson A.C."/>
            <person name="Ott S."/>
            <person name="Harrison R.J."/>
            <person name="Clarkson J.P."/>
        </authorList>
    </citation>
    <scope>NUCLEOTIDE SEQUENCE [LARGE SCALE GENOMIC DNA]</scope>
    <source>
        <strain evidence="1 2">Fp_A8</strain>
    </source>
</reference>
<evidence type="ECO:0000313" key="2">
    <source>
        <dbReference type="Proteomes" id="UP000283569"/>
    </source>
</evidence>
<gene>
    <name evidence="1" type="ORF">BFJ72_g13038</name>
</gene>
<proteinExistence type="predicted"/>
<dbReference type="EMBL" id="MRDB01000073">
    <property type="protein sequence ID" value="RKL27683.1"/>
    <property type="molecule type" value="Genomic_DNA"/>
</dbReference>
<dbReference type="Proteomes" id="UP000283569">
    <property type="component" value="Unassembled WGS sequence"/>
</dbReference>
<comment type="caution">
    <text evidence="1">The sequence shown here is derived from an EMBL/GenBank/DDBJ whole genome shotgun (WGS) entry which is preliminary data.</text>
</comment>
<protein>
    <submittedName>
        <fullName evidence="1">Uncharacterized protein</fullName>
    </submittedName>
</protein>
<organism evidence="1 2">
    <name type="scientific">Gibberella intermedia</name>
    <name type="common">Bulb rot disease fungus</name>
    <name type="synonym">Fusarium proliferatum</name>
    <dbReference type="NCBI Taxonomy" id="948311"/>
    <lineage>
        <taxon>Eukaryota</taxon>
        <taxon>Fungi</taxon>
        <taxon>Dikarya</taxon>
        <taxon>Ascomycota</taxon>
        <taxon>Pezizomycotina</taxon>
        <taxon>Sordariomycetes</taxon>
        <taxon>Hypocreomycetidae</taxon>
        <taxon>Hypocreales</taxon>
        <taxon>Nectriaceae</taxon>
        <taxon>Fusarium</taxon>
        <taxon>Fusarium fujikuroi species complex</taxon>
    </lineage>
</organism>
<evidence type="ECO:0000313" key="1">
    <source>
        <dbReference type="EMBL" id="RKL27683.1"/>
    </source>
</evidence>
<accession>A0A420SEI0</accession>
<name>A0A420SEI0_GIBIN</name>
<sequence>MNTADQAHLAAMGLAIPLPLPLPVSRRQEIRDRAAALEIHTLRNSVTQAEYKRRHDRMRVAGRLRFRNARRQHTLMQKWKNEEAQRYRLRVAALVDGPIPPWTFAVHIQWLHGFLASGKVPLQERKIVAGHAEETAHYAIEQAEKHDRLLRKWVWGYNTLGVRKRHEGLADSAKRDAIK</sequence>
<dbReference type="AlphaFoldDB" id="A0A420SEI0"/>